<keyword evidence="3" id="KW-1185">Reference proteome</keyword>
<organism evidence="2 3">
    <name type="scientific">Verruconis gallopava</name>
    <dbReference type="NCBI Taxonomy" id="253628"/>
    <lineage>
        <taxon>Eukaryota</taxon>
        <taxon>Fungi</taxon>
        <taxon>Dikarya</taxon>
        <taxon>Ascomycota</taxon>
        <taxon>Pezizomycotina</taxon>
        <taxon>Dothideomycetes</taxon>
        <taxon>Pleosporomycetidae</taxon>
        <taxon>Venturiales</taxon>
        <taxon>Sympoventuriaceae</taxon>
        <taxon>Verruconis</taxon>
    </lineage>
</organism>
<dbReference type="Proteomes" id="UP000053259">
    <property type="component" value="Unassembled WGS sequence"/>
</dbReference>
<name>A0A0D2AZ82_9PEZI</name>
<dbReference type="OrthoDB" id="5372451at2759"/>
<dbReference type="HOGENOM" id="CLU_050089_0_0_1"/>
<dbReference type="STRING" id="253628.A0A0D2AZ82"/>
<feature type="transmembrane region" description="Helical" evidence="1">
    <location>
        <begin position="73"/>
        <end position="93"/>
    </location>
</feature>
<dbReference type="VEuPathDB" id="FungiDB:PV09_04706"/>
<gene>
    <name evidence="2" type="ORF">PV09_04706</name>
</gene>
<evidence type="ECO:0000313" key="2">
    <source>
        <dbReference type="EMBL" id="KIW04439.1"/>
    </source>
</evidence>
<reference evidence="2 3" key="1">
    <citation type="submission" date="2015-01" db="EMBL/GenBank/DDBJ databases">
        <title>The Genome Sequence of Ochroconis gallopava CBS43764.</title>
        <authorList>
            <consortium name="The Broad Institute Genomics Platform"/>
            <person name="Cuomo C."/>
            <person name="de Hoog S."/>
            <person name="Gorbushina A."/>
            <person name="Stielow B."/>
            <person name="Teixiera M."/>
            <person name="Abouelleil A."/>
            <person name="Chapman S.B."/>
            <person name="Priest M."/>
            <person name="Young S.K."/>
            <person name="Wortman J."/>
            <person name="Nusbaum C."/>
            <person name="Birren B."/>
        </authorList>
    </citation>
    <scope>NUCLEOTIDE SEQUENCE [LARGE SCALE GENOMIC DNA]</scope>
    <source>
        <strain evidence="2 3">CBS 43764</strain>
    </source>
</reference>
<feature type="transmembrane region" description="Helical" evidence="1">
    <location>
        <begin position="47"/>
        <end position="67"/>
    </location>
</feature>
<evidence type="ECO:0000256" key="1">
    <source>
        <dbReference type="SAM" id="Phobius"/>
    </source>
</evidence>
<accession>A0A0D2AZ82</accession>
<keyword evidence="1" id="KW-0812">Transmembrane</keyword>
<dbReference type="InParanoid" id="A0A0D2AZ82"/>
<sequence>MTPKKRKSPGSCSGLEKAQEPLDGWFYSGAGVESLLVTYAASLGTRILPSVPLWTLLTTLNLVYAVASTSRLLNGLFASTCWPVIFITCLFQFQSASELAQRNLRRVLRDISFTRYTIALFNLPALDIDMEVSGQMVIRLVTVCLSSLTLIAHGVEVGIKVTDDIELAVYTEQVCASLFRKIEISDIFGNVKGGSTEMTFADVKDSDNEADEESLFNETPLLRAAAAGSEGLKIRPKSRESLAGRSYIKGFSVQAGFDDIRALSPNDQNEKQKYLKMLNDIRTTCAVYQCPALVREAAKEQGRTLRMKKM</sequence>
<dbReference type="RefSeq" id="XP_016214308.1">
    <property type="nucleotide sequence ID" value="XM_016358106.1"/>
</dbReference>
<proteinExistence type="predicted"/>
<protein>
    <submittedName>
        <fullName evidence="2">Uncharacterized protein</fullName>
    </submittedName>
</protein>
<dbReference type="EMBL" id="KN847541">
    <property type="protein sequence ID" value="KIW04439.1"/>
    <property type="molecule type" value="Genomic_DNA"/>
</dbReference>
<keyword evidence="1" id="KW-1133">Transmembrane helix</keyword>
<evidence type="ECO:0000313" key="3">
    <source>
        <dbReference type="Proteomes" id="UP000053259"/>
    </source>
</evidence>
<dbReference type="AlphaFoldDB" id="A0A0D2AZ82"/>
<dbReference type="GeneID" id="27312679"/>
<keyword evidence="1" id="KW-0472">Membrane</keyword>